<sequence length="254" mass="28287">MGPHLPENSHNTGINGDTNSDEENHLEVPENDGWRIGYEVEMNGIGIVNVYDVGQNADTSDNSCSSDSSEDVDDDDSEAKRAGYRPLLTDAPLKSTEAEAETYEDKYHAGTSKYTWREADKIPHVNLPPIVDKNCYTIPHKPVDIPLDEDKVSQIKLAMSNISLPPPSAWDKNITDKKLADLMQSQVIHSINFDESRTLNGLACHSELPTAQRGMCYFHVVKNLISELPKAKIYEAACDEKKSRCEYFGSCNLL</sequence>
<feature type="compositionally biased region" description="Polar residues" evidence="1">
    <location>
        <begin position="8"/>
        <end position="18"/>
    </location>
</feature>
<feature type="compositionally biased region" description="Acidic residues" evidence="1">
    <location>
        <begin position="68"/>
        <end position="77"/>
    </location>
</feature>
<feature type="compositionally biased region" description="Low complexity" evidence="1">
    <location>
        <begin position="58"/>
        <end position="67"/>
    </location>
</feature>
<dbReference type="Proteomes" id="UP000887574">
    <property type="component" value="Unplaced"/>
</dbReference>
<reference evidence="3" key="1">
    <citation type="submission" date="2022-11" db="UniProtKB">
        <authorList>
            <consortium name="WormBaseParasite"/>
        </authorList>
    </citation>
    <scope>IDENTIFICATION</scope>
</reference>
<evidence type="ECO:0000313" key="2">
    <source>
        <dbReference type="Proteomes" id="UP000887574"/>
    </source>
</evidence>
<accession>A0A915DIL9</accession>
<proteinExistence type="predicted"/>
<protein>
    <submittedName>
        <fullName evidence="3">General transcription factor IIF subunit 2</fullName>
    </submittedName>
</protein>
<evidence type="ECO:0000256" key="1">
    <source>
        <dbReference type="SAM" id="MobiDB-lite"/>
    </source>
</evidence>
<feature type="region of interest" description="Disordered" evidence="1">
    <location>
        <begin position="1"/>
        <end position="27"/>
    </location>
</feature>
<dbReference type="AlphaFoldDB" id="A0A915DIL9"/>
<dbReference type="WBParaSite" id="jg19856.1">
    <property type="protein sequence ID" value="jg19856.1"/>
    <property type="gene ID" value="jg19856"/>
</dbReference>
<evidence type="ECO:0000313" key="3">
    <source>
        <dbReference type="WBParaSite" id="jg19856.1"/>
    </source>
</evidence>
<keyword evidence="2" id="KW-1185">Reference proteome</keyword>
<feature type="region of interest" description="Disordered" evidence="1">
    <location>
        <begin position="58"/>
        <end position="103"/>
    </location>
</feature>
<organism evidence="2 3">
    <name type="scientific">Ditylenchus dipsaci</name>
    <dbReference type="NCBI Taxonomy" id="166011"/>
    <lineage>
        <taxon>Eukaryota</taxon>
        <taxon>Metazoa</taxon>
        <taxon>Ecdysozoa</taxon>
        <taxon>Nematoda</taxon>
        <taxon>Chromadorea</taxon>
        <taxon>Rhabditida</taxon>
        <taxon>Tylenchina</taxon>
        <taxon>Tylenchomorpha</taxon>
        <taxon>Sphaerularioidea</taxon>
        <taxon>Anguinidae</taxon>
        <taxon>Anguininae</taxon>
        <taxon>Ditylenchus</taxon>
    </lineage>
</organism>
<name>A0A915DIL9_9BILA</name>
<dbReference type="Pfam" id="PF06910">
    <property type="entry name" value="MEA1"/>
    <property type="match status" value="1"/>
</dbReference>